<dbReference type="PATRIC" id="fig|741277.3.peg.1737"/>
<dbReference type="GeneID" id="35795607"/>
<dbReference type="EMBL" id="AGIZ01000005">
    <property type="protein sequence ID" value="EHC14991.1"/>
    <property type="molecule type" value="Genomic_DNA"/>
</dbReference>
<accession>G6FT05</accession>
<dbReference type="Proteomes" id="UP000004344">
    <property type="component" value="Unassembled WGS sequence"/>
</dbReference>
<sequence length="49" mass="5723">MDRWLNWVDRAEEPVAAEEQPALAARDLFIRRTIFERDPGNQLAVQLTN</sequence>
<evidence type="ECO:0000313" key="1">
    <source>
        <dbReference type="EMBL" id="EHC14991.1"/>
    </source>
</evidence>
<proteinExistence type="predicted"/>
<organism evidence="1 2">
    <name type="scientific">Fischerella thermalis JSC-11</name>
    <dbReference type="NCBI Taxonomy" id="741277"/>
    <lineage>
        <taxon>Bacteria</taxon>
        <taxon>Bacillati</taxon>
        <taxon>Cyanobacteriota</taxon>
        <taxon>Cyanophyceae</taxon>
        <taxon>Nostocales</taxon>
        <taxon>Hapalosiphonaceae</taxon>
        <taxon>Fischerella</taxon>
    </lineage>
</organism>
<comment type="caution">
    <text evidence="1">The sequence shown here is derived from an EMBL/GenBank/DDBJ whole genome shotgun (WGS) entry which is preliminary data.</text>
</comment>
<evidence type="ECO:0000313" key="2">
    <source>
        <dbReference type="Proteomes" id="UP000004344"/>
    </source>
</evidence>
<dbReference type="Gene3D" id="3.40.1500.20">
    <property type="match status" value="1"/>
</dbReference>
<keyword evidence="2" id="KW-1185">Reference proteome</keyword>
<dbReference type="AlphaFoldDB" id="G6FT05"/>
<gene>
    <name evidence="1" type="ORF">FJSC11DRAFT_1902</name>
</gene>
<name>G6FT05_9CYAN</name>
<reference evidence="1 2" key="1">
    <citation type="submission" date="2011-09" db="EMBL/GenBank/DDBJ databases">
        <title>The draft genome of Fischerella sp. JSC-11.</title>
        <authorList>
            <consortium name="US DOE Joint Genome Institute (JGI-PGF)"/>
            <person name="Lucas S."/>
            <person name="Han J."/>
            <person name="Lapidus A."/>
            <person name="Cheng J.-F."/>
            <person name="Goodwin L."/>
            <person name="Pitluck S."/>
            <person name="Peters L."/>
            <person name="Land M.L."/>
            <person name="Hauser L."/>
            <person name="Sarkisova S."/>
            <person name="Bryant D.A."/>
            <person name="Brown I."/>
            <person name="Woyke T.J."/>
        </authorList>
    </citation>
    <scope>NUCLEOTIDE SEQUENCE [LARGE SCALE GENOMIC DNA]</scope>
    <source>
        <strain evidence="1 2">JSC-11</strain>
    </source>
</reference>
<dbReference type="RefSeq" id="WP_009756752.1">
    <property type="nucleotide sequence ID" value="NZ_AGIZ01000005.1"/>
</dbReference>
<protein>
    <submittedName>
        <fullName evidence="1">Red chlorophyll catabolite reductase</fullName>
    </submittedName>
</protein>